<feature type="compositionally biased region" description="Low complexity" evidence="1">
    <location>
        <begin position="191"/>
        <end position="204"/>
    </location>
</feature>
<proteinExistence type="predicted"/>
<comment type="caution">
    <text evidence="2">The sequence shown here is derived from an EMBL/GenBank/DDBJ whole genome shotgun (WGS) entry which is preliminary data.</text>
</comment>
<organism evidence="2 3">
    <name type="scientific">Noviherbaspirillum galbum</name>
    <dbReference type="NCBI Taxonomy" id="2709383"/>
    <lineage>
        <taxon>Bacteria</taxon>
        <taxon>Pseudomonadati</taxon>
        <taxon>Pseudomonadota</taxon>
        <taxon>Betaproteobacteria</taxon>
        <taxon>Burkholderiales</taxon>
        <taxon>Oxalobacteraceae</taxon>
        <taxon>Noviherbaspirillum</taxon>
    </lineage>
</organism>
<feature type="region of interest" description="Disordered" evidence="1">
    <location>
        <begin position="160"/>
        <end position="299"/>
    </location>
</feature>
<reference evidence="2 3" key="1">
    <citation type="submission" date="2020-02" db="EMBL/GenBank/DDBJ databases">
        <authorList>
            <person name="Kim M.K."/>
        </authorList>
    </citation>
    <scope>NUCLEOTIDE SEQUENCE [LARGE SCALE GENOMIC DNA]</scope>
    <source>
        <strain evidence="2 3">17J57-3</strain>
    </source>
</reference>
<feature type="region of interest" description="Disordered" evidence="1">
    <location>
        <begin position="15"/>
        <end position="117"/>
    </location>
</feature>
<dbReference type="EMBL" id="JAAIVB010000010">
    <property type="protein sequence ID" value="NEX60032.1"/>
    <property type="molecule type" value="Genomic_DNA"/>
</dbReference>
<gene>
    <name evidence="2" type="ORF">G3574_02975</name>
</gene>
<evidence type="ECO:0000313" key="3">
    <source>
        <dbReference type="Proteomes" id="UP000482155"/>
    </source>
</evidence>
<dbReference type="Proteomes" id="UP000482155">
    <property type="component" value="Unassembled WGS sequence"/>
</dbReference>
<accession>A0A6B3SNK6</accession>
<keyword evidence="3" id="KW-1185">Reference proteome</keyword>
<dbReference type="AlphaFoldDB" id="A0A6B3SNK6"/>
<evidence type="ECO:0000256" key="1">
    <source>
        <dbReference type="SAM" id="MobiDB-lite"/>
    </source>
</evidence>
<evidence type="ECO:0000313" key="2">
    <source>
        <dbReference type="EMBL" id="NEX60032.1"/>
    </source>
</evidence>
<name>A0A6B3SNK6_9BURK</name>
<sequence length="299" mass="32079">MSQFDHNMSQLFRSVAADRSEDKSASSTLAQEAEQRWPLLKTMRPAKPEDTPPLHPRARQHIGPPGRPAASARKQALTLPSLGDKLAESLNKMAAGNVSARSPLTAPPPDDDISMNAVDNHASAPARQDGARALFARASEAQDEQEDMSEARGGLGMFAKRAAKPQPAPQTVAPPAEMPRETRDGSLFGRPAAAPVQAAQPAQANPERPGMFGRRAEAAAPEERPGLFARRAPAAPVEEGKPGLFGKRSEEAQPARQPIAEPVKDKNLSSVFARLEEKDDDAPEPSQSRGSLFGWFGKR</sequence>
<protein>
    <submittedName>
        <fullName evidence="2">Uncharacterized protein</fullName>
    </submittedName>
</protein>
<feature type="compositionally biased region" description="Basic and acidic residues" evidence="1">
    <location>
        <begin position="214"/>
        <end position="225"/>
    </location>
</feature>
<dbReference type="RefSeq" id="WP_163960527.1">
    <property type="nucleotide sequence ID" value="NZ_JAAIVB010000010.1"/>
</dbReference>